<reference evidence="1 2" key="1">
    <citation type="submission" date="2024-02" db="EMBL/GenBank/DDBJ databases">
        <authorList>
            <person name="Chen Y."/>
            <person name="Shah S."/>
            <person name="Dougan E. K."/>
            <person name="Thang M."/>
            <person name="Chan C."/>
        </authorList>
    </citation>
    <scope>NUCLEOTIDE SEQUENCE [LARGE SCALE GENOMIC DNA]</scope>
</reference>
<evidence type="ECO:0000313" key="1">
    <source>
        <dbReference type="EMBL" id="CAK9079080.1"/>
    </source>
</evidence>
<gene>
    <name evidence="1" type="ORF">SCF082_LOCUS37748</name>
</gene>
<sequence length="170" mass="18624">MGADVINAYKSIQFLIDLQMPRFGSSAEKMKVINDVAVRCRISMRTRPSLIEGSISKARILITGAVGDAEALSVCEVVEEMIQQKLQVLCSVIRTEEEARSSIPYASYVVVVLSRGLLREPHFAMIMLESYLQFKGWGGSTPGGSRSRSMTLRGSDRGTEFVTVTAATGR</sequence>
<comment type="caution">
    <text evidence="1">The sequence shown here is derived from an EMBL/GenBank/DDBJ whole genome shotgun (WGS) entry which is preliminary data.</text>
</comment>
<evidence type="ECO:0000313" key="2">
    <source>
        <dbReference type="Proteomes" id="UP001642464"/>
    </source>
</evidence>
<proteinExistence type="predicted"/>
<organism evidence="1 2">
    <name type="scientific">Durusdinium trenchii</name>
    <dbReference type="NCBI Taxonomy" id="1381693"/>
    <lineage>
        <taxon>Eukaryota</taxon>
        <taxon>Sar</taxon>
        <taxon>Alveolata</taxon>
        <taxon>Dinophyceae</taxon>
        <taxon>Suessiales</taxon>
        <taxon>Symbiodiniaceae</taxon>
        <taxon>Durusdinium</taxon>
    </lineage>
</organism>
<dbReference type="EMBL" id="CAXAMM010038573">
    <property type="protein sequence ID" value="CAK9079080.1"/>
    <property type="molecule type" value="Genomic_DNA"/>
</dbReference>
<accession>A0ABP0PST0</accession>
<dbReference type="Proteomes" id="UP001642464">
    <property type="component" value="Unassembled WGS sequence"/>
</dbReference>
<keyword evidence="2" id="KW-1185">Reference proteome</keyword>
<protein>
    <submittedName>
        <fullName evidence="1">Voltage-dependent T-type calcium channel subunit alpha-1H</fullName>
    </submittedName>
</protein>
<name>A0ABP0PST0_9DINO</name>